<comment type="caution">
    <text evidence="2">The sequence shown here is derived from an EMBL/GenBank/DDBJ whole genome shotgun (WGS) entry which is preliminary data.</text>
</comment>
<feature type="region of interest" description="Disordered" evidence="1">
    <location>
        <begin position="41"/>
        <end position="88"/>
    </location>
</feature>
<dbReference type="Gene3D" id="2.130.10.10">
    <property type="entry name" value="YVTN repeat-like/Quinoprotein amine dehydrogenase"/>
    <property type="match status" value="1"/>
</dbReference>
<name>A0A822ZV83_NELNU</name>
<dbReference type="EMBL" id="DUZY01000008">
    <property type="protein sequence ID" value="DAD48893.1"/>
    <property type="molecule type" value="Genomic_DNA"/>
</dbReference>
<sequence length="101" mass="12123">MQVSDLRCLESVKAHEDAINAVAVSIDGTIYTAGADRRRVWGRTSGERRRRTSGERRRRTSRERWRRASERARERQRGEEEERRRRERERASNVILMYLLH</sequence>
<feature type="compositionally biased region" description="Basic and acidic residues" evidence="1">
    <location>
        <begin position="62"/>
        <end position="88"/>
    </location>
</feature>
<protein>
    <submittedName>
        <fullName evidence="2">Uncharacterized protein</fullName>
    </submittedName>
</protein>
<dbReference type="InterPro" id="IPR015943">
    <property type="entry name" value="WD40/YVTN_repeat-like_dom_sf"/>
</dbReference>
<accession>A0A822ZV83</accession>
<dbReference type="PANTHER" id="PTHR22844:SF199">
    <property type="entry name" value="F21J9.19"/>
    <property type="match status" value="1"/>
</dbReference>
<dbReference type="InterPro" id="IPR045182">
    <property type="entry name" value="JINGUBANG-like"/>
</dbReference>
<feature type="compositionally biased region" description="Basic residues" evidence="1">
    <location>
        <begin position="48"/>
        <end position="61"/>
    </location>
</feature>
<dbReference type="AlphaFoldDB" id="A0A822ZV83"/>
<proteinExistence type="predicted"/>
<dbReference type="PANTHER" id="PTHR22844">
    <property type="entry name" value="F-BOX AND WD40 DOMAIN PROTEIN"/>
    <property type="match status" value="1"/>
</dbReference>
<organism evidence="2 3">
    <name type="scientific">Nelumbo nucifera</name>
    <name type="common">Sacred lotus</name>
    <dbReference type="NCBI Taxonomy" id="4432"/>
    <lineage>
        <taxon>Eukaryota</taxon>
        <taxon>Viridiplantae</taxon>
        <taxon>Streptophyta</taxon>
        <taxon>Embryophyta</taxon>
        <taxon>Tracheophyta</taxon>
        <taxon>Spermatophyta</taxon>
        <taxon>Magnoliopsida</taxon>
        <taxon>Proteales</taxon>
        <taxon>Nelumbonaceae</taxon>
        <taxon>Nelumbo</taxon>
    </lineage>
</organism>
<evidence type="ECO:0000313" key="3">
    <source>
        <dbReference type="Proteomes" id="UP000607653"/>
    </source>
</evidence>
<evidence type="ECO:0000256" key="1">
    <source>
        <dbReference type="SAM" id="MobiDB-lite"/>
    </source>
</evidence>
<reference evidence="2 3" key="1">
    <citation type="journal article" date="2020" name="Mol. Biol. Evol.">
        <title>Distinct Expression and Methylation Patterns for Genes with Different Fates following a Single Whole-Genome Duplication in Flowering Plants.</title>
        <authorList>
            <person name="Shi T."/>
            <person name="Rahmani R.S."/>
            <person name="Gugger P.F."/>
            <person name="Wang M."/>
            <person name="Li H."/>
            <person name="Zhang Y."/>
            <person name="Li Z."/>
            <person name="Wang Q."/>
            <person name="Van de Peer Y."/>
            <person name="Marchal K."/>
            <person name="Chen J."/>
        </authorList>
    </citation>
    <scope>NUCLEOTIDE SEQUENCE [LARGE SCALE GENOMIC DNA]</scope>
    <source>
        <tissue evidence="2">Leaf</tissue>
    </source>
</reference>
<evidence type="ECO:0000313" key="2">
    <source>
        <dbReference type="EMBL" id="DAD48893.1"/>
    </source>
</evidence>
<gene>
    <name evidence="2" type="ORF">HUJ06_018830</name>
</gene>
<dbReference type="Proteomes" id="UP000607653">
    <property type="component" value="Unassembled WGS sequence"/>
</dbReference>
<keyword evidence="3" id="KW-1185">Reference proteome</keyword>